<evidence type="ECO:0000313" key="1">
    <source>
        <dbReference type="EMBL" id="SQD77294.1"/>
    </source>
</evidence>
<gene>
    <name evidence="1" type="ORF">MORIYA_0816</name>
</gene>
<name>A0A330LJS3_9GAMM</name>
<sequence>MINTQLTNEISTLGVYLKLPNLELDDNNLIFSCQINHYS</sequence>
<organism evidence="1 2">
    <name type="scientific">Moritella yayanosii</name>
    <dbReference type="NCBI Taxonomy" id="69539"/>
    <lineage>
        <taxon>Bacteria</taxon>
        <taxon>Pseudomonadati</taxon>
        <taxon>Pseudomonadota</taxon>
        <taxon>Gammaproteobacteria</taxon>
        <taxon>Alteromonadales</taxon>
        <taxon>Moritellaceae</taxon>
        <taxon>Moritella</taxon>
    </lineage>
</organism>
<reference evidence="2" key="1">
    <citation type="submission" date="2018-05" db="EMBL/GenBank/DDBJ databases">
        <authorList>
            <person name="Cea G.-C."/>
            <person name="William W."/>
        </authorList>
    </citation>
    <scope>NUCLEOTIDE SEQUENCE [LARGE SCALE GENOMIC DNA]</scope>
    <source>
        <strain evidence="2">DB21MT 5</strain>
    </source>
</reference>
<dbReference type="Proteomes" id="UP000250163">
    <property type="component" value="Chromosome MORIYA"/>
</dbReference>
<dbReference type="EMBL" id="LS483250">
    <property type="protein sequence ID" value="SQD77294.1"/>
    <property type="molecule type" value="Genomic_DNA"/>
</dbReference>
<proteinExistence type="predicted"/>
<keyword evidence="2" id="KW-1185">Reference proteome</keyword>
<protein>
    <submittedName>
        <fullName evidence="1">Uncharacterized protein</fullName>
    </submittedName>
</protein>
<evidence type="ECO:0000313" key="2">
    <source>
        <dbReference type="Proteomes" id="UP000250163"/>
    </source>
</evidence>
<dbReference type="KEGG" id="mya:MORIYA_0816"/>
<accession>A0A330LJS3</accession>
<dbReference type="AlphaFoldDB" id="A0A330LJS3"/>